<evidence type="ECO:0000259" key="7">
    <source>
        <dbReference type="Pfam" id="PF00155"/>
    </source>
</evidence>
<comment type="similarity">
    <text evidence="2 6">Belongs to the class-I pyridoxal-phosphate-dependent aminotransferase family.</text>
</comment>
<gene>
    <name evidence="8" type="ORF">ABR82_00730</name>
</gene>
<keyword evidence="3 6" id="KW-0032">Aminotransferase</keyword>
<dbReference type="Gene3D" id="3.40.640.10">
    <property type="entry name" value="Type I PLP-dependent aspartate aminotransferase-like (Major domain)"/>
    <property type="match status" value="1"/>
</dbReference>
<dbReference type="InterPro" id="IPR004838">
    <property type="entry name" value="NHTrfase_class1_PyrdxlP-BS"/>
</dbReference>
<keyword evidence="5" id="KW-0663">Pyridoxal phosphate</keyword>
<evidence type="ECO:0000256" key="6">
    <source>
        <dbReference type="RuleBase" id="RU000481"/>
    </source>
</evidence>
<dbReference type="GO" id="GO:0006520">
    <property type="term" value="P:amino acid metabolic process"/>
    <property type="evidence" value="ECO:0007669"/>
    <property type="project" value="InterPro"/>
</dbReference>
<evidence type="ECO:0000313" key="8">
    <source>
        <dbReference type="EMBL" id="KRO62622.1"/>
    </source>
</evidence>
<dbReference type="SUPFAM" id="SSF53383">
    <property type="entry name" value="PLP-dependent transferases"/>
    <property type="match status" value="1"/>
</dbReference>
<accession>A0A0R2RJ56</accession>
<evidence type="ECO:0000256" key="5">
    <source>
        <dbReference type="ARBA" id="ARBA00022898"/>
    </source>
</evidence>
<dbReference type="InterPro" id="IPR015424">
    <property type="entry name" value="PyrdxlP-dep_Trfase"/>
</dbReference>
<dbReference type="Gene3D" id="3.90.1150.10">
    <property type="entry name" value="Aspartate Aminotransferase, domain 1"/>
    <property type="match status" value="1"/>
</dbReference>
<reference evidence="8 9" key="1">
    <citation type="submission" date="2015-10" db="EMBL/GenBank/DDBJ databases">
        <title>Metagenome-Assembled Genomes uncover a global brackish microbiome.</title>
        <authorList>
            <person name="Hugerth L.W."/>
            <person name="Larsson J."/>
            <person name="Alneberg J."/>
            <person name="Lindh M.V."/>
            <person name="Legrand C."/>
            <person name="Pinhassi J."/>
            <person name="Andersson A.F."/>
        </authorList>
    </citation>
    <scope>NUCLEOTIDE SEQUENCE [LARGE SCALE GENOMIC DNA]</scope>
    <source>
        <strain evidence="8">BACL18 MAG-120507-bin52</strain>
    </source>
</reference>
<sequence>MKNGGEFLAEHVKGIPRSGIRDFFEIVQKRGDVISLGIGEPDVSAPWAVREAAIYSLEHGRTGYTSNSGSLKLRHEVSTYVERIFGQRYAVESEILVTVGVSEAIDLALRAVLNPGETVLYHEPCYVSYAPSITLAHAKGRAIRTKAEDGFRIEAKAVAEAAPGAKVLLLNFPTNPTGAVLRGRELDELAKVCVEKNLLVISDEIYAELSYEGPHESIVTRPGMRERTILLHGLSKAFAMTGFRIGYACAPAPLIEAMMKIHQYAILCASTLGQEAAAEALRGAEVTTGEARESYRIRRDFLKRKMVEAGLKPTQPAGAFYLFVDIRSTGLTSREFALQLLEEEKVAVVPGEAFGPGGQGFVRCSYATSLDRIEVAAERIVRFCQKRRSAPPQLVAAR</sequence>
<feature type="domain" description="Aminotransferase class I/classII large" evidence="7">
    <location>
        <begin position="32"/>
        <end position="380"/>
    </location>
</feature>
<dbReference type="AlphaFoldDB" id="A0A0R2RJ56"/>
<dbReference type="InterPro" id="IPR015422">
    <property type="entry name" value="PyrdxlP-dep_Trfase_small"/>
</dbReference>
<dbReference type="FunFam" id="3.40.640.10:FF:000033">
    <property type="entry name" value="Aspartate aminotransferase"/>
    <property type="match status" value="1"/>
</dbReference>
<dbReference type="EMBL" id="LIBO01000051">
    <property type="protein sequence ID" value="KRO62622.1"/>
    <property type="molecule type" value="Genomic_DNA"/>
</dbReference>
<dbReference type="CDD" id="cd00609">
    <property type="entry name" value="AAT_like"/>
    <property type="match status" value="1"/>
</dbReference>
<evidence type="ECO:0000256" key="4">
    <source>
        <dbReference type="ARBA" id="ARBA00022679"/>
    </source>
</evidence>
<dbReference type="GO" id="GO:0030170">
    <property type="term" value="F:pyridoxal phosphate binding"/>
    <property type="evidence" value="ECO:0007669"/>
    <property type="project" value="InterPro"/>
</dbReference>
<keyword evidence="4 6" id="KW-0808">Transferase</keyword>
<evidence type="ECO:0000256" key="1">
    <source>
        <dbReference type="ARBA" id="ARBA00001933"/>
    </source>
</evidence>
<evidence type="ECO:0000313" key="9">
    <source>
        <dbReference type="Proteomes" id="UP000051269"/>
    </source>
</evidence>
<evidence type="ECO:0000256" key="2">
    <source>
        <dbReference type="ARBA" id="ARBA00007441"/>
    </source>
</evidence>
<comment type="cofactor">
    <cofactor evidence="1 6">
        <name>pyridoxal 5'-phosphate</name>
        <dbReference type="ChEBI" id="CHEBI:597326"/>
    </cofactor>
</comment>
<organism evidence="8 9">
    <name type="scientific">Verrucomicrobia subdivision 6 bacterium BACL9 MAG-120507-bin52</name>
    <dbReference type="NCBI Taxonomy" id="1655590"/>
    <lineage>
        <taxon>Bacteria</taxon>
        <taxon>Pseudomonadati</taxon>
        <taxon>Verrucomicrobiota</taxon>
        <taxon>Verrucomicrobiia</taxon>
        <taxon>Verrucomicrobiales</taxon>
        <taxon>Verrucomicrobia subdivision 6</taxon>
    </lineage>
</organism>
<dbReference type="PANTHER" id="PTHR46383">
    <property type="entry name" value="ASPARTATE AMINOTRANSFERASE"/>
    <property type="match status" value="1"/>
</dbReference>
<protein>
    <recommendedName>
        <fullName evidence="6">Aminotransferase</fullName>
        <ecNumber evidence="6">2.6.1.-</ecNumber>
    </recommendedName>
</protein>
<name>A0A0R2RJ56_9BACT</name>
<dbReference type="Proteomes" id="UP000051269">
    <property type="component" value="Unassembled WGS sequence"/>
</dbReference>
<dbReference type="Pfam" id="PF00155">
    <property type="entry name" value="Aminotran_1_2"/>
    <property type="match status" value="1"/>
</dbReference>
<dbReference type="EC" id="2.6.1.-" evidence="6"/>
<proteinExistence type="inferred from homology"/>
<dbReference type="GO" id="GO:0008483">
    <property type="term" value="F:transaminase activity"/>
    <property type="evidence" value="ECO:0007669"/>
    <property type="project" value="UniProtKB-KW"/>
</dbReference>
<dbReference type="InterPro" id="IPR050596">
    <property type="entry name" value="AspAT/PAT-like"/>
</dbReference>
<dbReference type="InterPro" id="IPR004839">
    <property type="entry name" value="Aminotransferase_I/II_large"/>
</dbReference>
<dbReference type="InterPro" id="IPR015421">
    <property type="entry name" value="PyrdxlP-dep_Trfase_major"/>
</dbReference>
<dbReference type="PANTHER" id="PTHR46383:SF3">
    <property type="entry name" value="ASPARTATE AMINOTRANSFERASE-RELATED"/>
    <property type="match status" value="1"/>
</dbReference>
<comment type="caution">
    <text evidence="8">The sequence shown here is derived from an EMBL/GenBank/DDBJ whole genome shotgun (WGS) entry which is preliminary data.</text>
</comment>
<evidence type="ECO:0000256" key="3">
    <source>
        <dbReference type="ARBA" id="ARBA00022576"/>
    </source>
</evidence>
<dbReference type="PROSITE" id="PS00105">
    <property type="entry name" value="AA_TRANSFER_CLASS_1"/>
    <property type="match status" value="1"/>
</dbReference>